<evidence type="ECO:0000313" key="1">
    <source>
        <dbReference type="EMBL" id="AWB83557.1"/>
    </source>
</evidence>
<keyword evidence="2" id="KW-1185">Reference proteome</keyword>
<dbReference type="KEGG" id="clia:C3E79_02845"/>
<evidence type="ECO:0000313" key="2">
    <source>
        <dbReference type="Proteomes" id="UP000244754"/>
    </source>
</evidence>
<gene>
    <name evidence="1" type="ORF">C3E79_02845</name>
</gene>
<name>A0A2S0WCQ4_9CORY</name>
<sequence length="397" mass="40899">MSPALRRTRGDVLASAAIAATALALVGGAYATAPIRSSELTPAPERLESVAPLSSAPQQLAESFRLVDDSPGAAPLIAQGLIISYSAAEKTLSATTPTGATAWTYRREVELCSLGQAWGKVVATYRDRAGCGDVVAIDALSGQYAGTRAAVAPDEVRGISSNDRVGTVSASRVELWRSDLVRTVEYGRVEAPQEADFQPHQCEISSALTRKELLAVTETCADGTWLRLLDATPEDSRKPEIHSSTRVAAGSFLLAVSPEAAAIYDPAAGEVRSFGTDGAQKSASPTPPLDPAVSTADLPHHMTAASGGALLLFRPGDLSLSGSLDGALGTGCAAGDRVLVPIDGGLAVTRADTPEPQVERVIAVDRGGDEARRVGVAAAGEVVVEKRGNALVALSAL</sequence>
<protein>
    <submittedName>
        <fullName evidence="1">Uncharacterized protein</fullName>
    </submittedName>
</protein>
<dbReference type="AlphaFoldDB" id="A0A2S0WCQ4"/>
<proteinExistence type="predicted"/>
<reference evidence="2" key="1">
    <citation type="submission" date="2018-01" db="EMBL/GenBank/DDBJ databases">
        <authorList>
            <person name="Li J."/>
        </authorList>
    </citation>
    <scope>NUCLEOTIDE SEQUENCE [LARGE SCALE GENOMIC DNA]</scope>
    <source>
        <strain evidence="2">2184</strain>
    </source>
</reference>
<dbReference type="EMBL" id="CP026948">
    <property type="protein sequence ID" value="AWB83557.1"/>
    <property type="molecule type" value="Genomic_DNA"/>
</dbReference>
<dbReference type="Proteomes" id="UP000244754">
    <property type="component" value="Chromosome"/>
</dbReference>
<dbReference type="RefSeq" id="WP_108403547.1">
    <property type="nucleotide sequence ID" value="NZ_CP026948.1"/>
</dbReference>
<dbReference type="OrthoDB" id="5182370at2"/>
<organism evidence="1 2">
    <name type="scientific">Corynebacterium liangguodongii</name>
    <dbReference type="NCBI Taxonomy" id="2079535"/>
    <lineage>
        <taxon>Bacteria</taxon>
        <taxon>Bacillati</taxon>
        <taxon>Actinomycetota</taxon>
        <taxon>Actinomycetes</taxon>
        <taxon>Mycobacteriales</taxon>
        <taxon>Corynebacteriaceae</taxon>
        <taxon>Corynebacterium</taxon>
    </lineage>
</organism>
<accession>A0A2S0WCQ4</accession>